<dbReference type="RefSeq" id="WP_311704038.1">
    <property type="nucleotide sequence ID" value="NZ_JAVREL010000004.1"/>
</dbReference>
<dbReference type="InterPro" id="IPR010982">
    <property type="entry name" value="Lambda_DNA-bd_dom_sf"/>
</dbReference>
<feature type="region of interest" description="Disordered" evidence="1">
    <location>
        <begin position="81"/>
        <end position="157"/>
    </location>
</feature>
<proteinExistence type="predicted"/>
<protein>
    <submittedName>
        <fullName evidence="3">Helix-turn-helix transcriptional regulator</fullName>
    </submittedName>
</protein>
<dbReference type="EMBL" id="JAVREL010000004">
    <property type="protein sequence ID" value="MDT0342908.1"/>
    <property type="molecule type" value="Genomic_DNA"/>
</dbReference>
<dbReference type="SMART" id="SM00530">
    <property type="entry name" value="HTH_XRE"/>
    <property type="match status" value="1"/>
</dbReference>
<dbReference type="Proteomes" id="UP001183246">
    <property type="component" value="Unassembled WGS sequence"/>
</dbReference>
<dbReference type="InterPro" id="IPR001387">
    <property type="entry name" value="Cro/C1-type_HTH"/>
</dbReference>
<dbReference type="CDD" id="cd00093">
    <property type="entry name" value="HTH_XRE"/>
    <property type="match status" value="1"/>
</dbReference>
<gene>
    <name evidence="3" type="ORF">RM590_09800</name>
</gene>
<evidence type="ECO:0000259" key="2">
    <source>
        <dbReference type="PROSITE" id="PS50943"/>
    </source>
</evidence>
<evidence type="ECO:0000313" key="3">
    <source>
        <dbReference type="EMBL" id="MDT0342908.1"/>
    </source>
</evidence>
<name>A0ABU2MPS8_9ACTN</name>
<evidence type="ECO:0000256" key="1">
    <source>
        <dbReference type="SAM" id="MobiDB-lite"/>
    </source>
</evidence>
<feature type="compositionally biased region" description="Polar residues" evidence="1">
    <location>
        <begin position="117"/>
        <end position="130"/>
    </location>
</feature>
<evidence type="ECO:0000313" key="4">
    <source>
        <dbReference type="Proteomes" id="UP001183246"/>
    </source>
</evidence>
<keyword evidence="4" id="KW-1185">Reference proteome</keyword>
<feature type="domain" description="HTH cro/C1-type" evidence="2">
    <location>
        <begin position="11"/>
        <end position="71"/>
    </location>
</feature>
<organism evidence="3 4">
    <name type="scientific">Streptomyces litchfieldiae</name>
    <dbReference type="NCBI Taxonomy" id="3075543"/>
    <lineage>
        <taxon>Bacteria</taxon>
        <taxon>Bacillati</taxon>
        <taxon>Actinomycetota</taxon>
        <taxon>Actinomycetes</taxon>
        <taxon>Kitasatosporales</taxon>
        <taxon>Streptomycetaceae</taxon>
        <taxon>Streptomyces</taxon>
    </lineage>
</organism>
<dbReference type="Pfam" id="PF13560">
    <property type="entry name" value="HTH_31"/>
    <property type="match status" value="1"/>
</dbReference>
<dbReference type="PROSITE" id="PS50943">
    <property type="entry name" value="HTH_CROC1"/>
    <property type="match status" value="1"/>
</dbReference>
<dbReference type="InterPro" id="IPR011990">
    <property type="entry name" value="TPR-like_helical_dom_sf"/>
</dbReference>
<sequence length="484" mass="52225">MNERQEFGLYLARLRRAAGMSQRDLAERLCQLSHTDSVTRNEISRWETGKRFPEVWLPVIAVALDVPLPDLKRAAAAARWPAPCPSSVPGSLGAQPDGSHAGRPSTARVFDDVSGYRGSTPQQVTGSLTPGTDPDPQRLWETPPGPTEHDNGDDPMKRRSLLHGALAAGMTGPAIAALTAARNDLDLALCDKASAGLAFWESTAERHGHGYNGNPPAHVLSDLVADLTELRPLLATSQTIAARTQLCRIISRMAGMAAIVLHDLGEHRESTRWFHSAERAAEESADDDVRSWVLAREAMVPLNFGAPAFAAALAERSRALSHGRPSAAGALACAVAARAYAASGNRDQALTAVGEAEQIVMRLSPDQRAHTWFGYPEQKHHVHLSQALTLLGETRRAYEQQERALALSKSPSVMTRALVAIDRASCLATDGEWDEAARVAAEAFGQLPPSYRKGLTHARAQTVYQSVRMVPAGEQLREVLQTAV</sequence>
<dbReference type="Gene3D" id="1.10.260.40">
    <property type="entry name" value="lambda repressor-like DNA-binding domains"/>
    <property type="match status" value="1"/>
</dbReference>
<dbReference type="SUPFAM" id="SSF48452">
    <property type="entry name" value="TPR-like"/>
    <property type="match status" value="1"/>
</dbReference>
<dbReference type="Gene3D" id="1.25.40.10">
    <property type="entry name" value="Tetratricopeptide repeat domain"/>
    <property type="match status" value="1"/>
</dbReference>
<feature type="compositionally biased region" description="Basic and acidic residues" evidence="1">
    <location>
        <begin position="147"/>
        <end position="157"/>
    </location>
</feature>
<dbReference type="SUPFAM" id="SSF47413">
    <property type="entry name" value="lambda repressor-like DNA-binding domains"/>
    <property type="match status" value="1"/>
</dbReference>
<comment type="caution">
    <text evidence="3">The sequence shown here is derived from an EMBL/GenBank/DDBJ whole genome shotgun (WGS) entry which is preliminary data.</text>
</comment>
<reference evidence="4" key="1">
    <citation type="submission" date="2023-07" db="EMBL/GenBank/DDBJ databases">
        <title>30 novel species of actinomycetes from the DSMZ collection.</title>
        <authorList>
            <person name="Nouioui I."/>
        </authorList>
    </citation>
    <scope>NUCLEOTIDE SEQUENCE [LARGE SCALE GENOMIC DNA]</scope>
    <source>
        <strain evidence="4">DSM 44938</strain>
    </source>
</reference>
<accession>A0ABU2MPS8</accession>